<dbReference type="Proteomes" id="UP000005143">
    <property type="component" value="Unassembled WGS sequence"/>
</dbReference>
<evidence type="ECO:0000313" key="2">
    <source>
        <dbReference type="EMBL" id="EHN11737.1"/>
    </source>
</evidence>
<feature type="compositionally biased region" description="Low complexity" evidence="1">
    <location>
        <begin position="36"/>
        <end position="51"/>
    </location>
</feature>
<name>H0E3I6_9ACTN</name>
<dbReference type="AlphaFoldDB" id="H0E3I6"/>
<evidence type="ECO:0000256" key="1">
    <source>
        <dbReference type="SAM" id="MobiDB-lite"/>
    </source>
</evidence>
<comment type="caution">
    <text evidence="2">The sequence shown here is derived from an EMBL/GenBank/DDBJ whole genome shotgun (WGS) entry which is preliminary data.</text>
</comment>
<reference evidence="2 3" key="1">
    <citation type="journal article" date="2013" name="Biodegradation">
        <title>Quantitative proteomic analysis of ibuprofen-degrading Patulibacter sp. strain I11.</title>
        <authorList>
            <person name="Almeida B."/>
            <person name="Kjeldal H."/>
            <person name="Lolas I."/>
            <person name="Knudsen A.D."/>
            <person name="Carvalho G."/>
            <person name="Nielsen K.L."/>
            <person name="Barreto Crespo M.T."/>
            <person name="Stensballe A."/>
            <person name="Nielsen J.L."/>
        </authorList>
    </citation>
    <scope>NUCLEOTIDE SEQUENCE [LARGE SCALE GENOMIC DNA]</scope>
    <source>
        <strain evidence="2 3">I11</strain>
    </source>
</reference>
<keyword evidence="3" id="KW-1185">Reference proteome</keyword>
<dbReference type="EMBL" id="AGUD01000073">
    <property type="protein sequence ID" value="EHN11737.1"/>
    <property type="molecule type" value="Genomic_DNA"/>
</dbReference>
<proteinExistence type="predicted"/>
<sequence length="64" mass="6088">MKPTVSPTSFVPATGLGTMLVARLTGSGRRPATARSAAGGDAPPGATGSTTDPEGSSACAAPTD</sequence>
<protein>
    <submittedName>
        <fullName evidence="2">Uncharacterized protein</fullName>
    </submittedName>
</protein>
<gene>
    <name evidence="2" type="ORF">PAI11_13580</name>
</gene>
<feature type="region of interest" description="Disordered" evidence="1">
    <location>
        <begin position="24"/>
        <end position="64"/>
    </location>
</feature>
<accession>H0E3I6</accession>
<organism evidence="2 3">
    <name type="scientific">Patulibacter medicamentivorans</name>
    <dbReference type="NCBI Taxonomy" id="1097667"/>
    <lineage>
        <taxon>Bacteria</taxon>
        <taxon>Bacillati</taxon>
        <taxon>Actinomycetota</taxon>
        <taxon>Thermoleophilia</taxon>
        <taxon>Solirubrobacterales</taxon>
        <taxon>Patulibacteraceae</taxon>
        <taxon>Patulibacter</taxon>
    </lineage>
</organism>
<evidence type="ECO:0000313" key="3">
    <source>
        <dbReference type="Proteomes" id="UP000005143"/>
    </source>
</evidence>